<evidence type="ECO:0000259" key="8">
    <source>
        <dbReference type="Pfam" id="PF04239"/>
    </source>
</evidence>
<protein>
    <recommendedName>
        <fullName evidence="8">YetF C-terminal domain-containing protein</fullName>
    </recommendedName>
</protein>
<evidence type="ECO:0000256" key="5">
    <source>
        <dbReference type="ARBA" id="ARBA00022989"/>
    </source>
</evidence>
<evidence type="ECO:0000313" key="9">
    <source>
        <dbReference type="EMBL" id="KGJ02710.1"/>
    </source>
</evidence>
<keyword evidence="3" id="KW-1003">Cell membrane</keyword>
<dbReference type="Gene3D" id="3.30.240.20">
    <property type="entry name" value="bsu07140 like domains"/>
    <property type="match status" value="1"/>
</dbReference>
<evidence type="ECO:0000256" key="4">
    <source>
        <dbReference type="ARBA" id="ARBA00022692"/>
    </source>
</evidence>
<gene>
    <name evidence="9" type="ORF">IC63_14340</name>
</gene>
<organism evidence="9 10">
    <name type="scientific">Paracoccus sphaerophysae</name>
    <dbReference type="NCBI Taxonomy" id="690417"/>
    <lineage>
        <taxon>Bacteria</taxon>
        <taxon>Pseudomonadati</taxon>
        <taxon>Pseudomonadota</taxon>
        <taxon>Alphaproteobacteria</taxon>
        <taxon>Rhodobacterales</taxon>
        <taxon>Paracoccaceae</taxon>
        <taxon>Paracoccus</taxon>
    </lineage>
</organism>
<comment type="subcellular location">
    <subcellularLocation>
        <location evidence="1">Cell membrane</location>
        <topology evidence="1">Multi-pass membrane protein</topology>
    </subcellularLocation>
</comment>
<dbReference type="RefSeq" id="WP_036721313.1">
    <property type="nucleotide sequence ID" value="NZ_JRKS01000063.1"/>
</dbReference>
<dbReference type="Pfam" id="PF04239">
    <property type="entry name" value="DUF421"/>
    <property type="match status" value="1"/>
</dbReference>
<dbReference type="PANTHER" id="PTHR34582:SF6">
    <property type="entry name" value="UPF0702 TRANSMEMBRANE PROTEIN YCAP"/>
    <property type="match status" value="1"/>
</dbReference>
<reference evidence="9 10" key="2">
    <citation type="submission" date="2014-10" db="EMBL/GenBank/DDBJ databases">
        <title>Paracoccus sanguinis sp. nov., isolated from clinical specimens of New York State patients.</title>
        <authorList>
            <person name="Mingle L.A."/>
            <person name="Cole J.A."/>
            <person name="Lapierre P."/>
            <person name="Musser K.A."/>
        </authorList>
    </citation>
    <scope>NUCLEOTIDE SEQUENCE [LARGE SCALE GENOMIC DNA]</scope>
    <source>
        <strain evidence="9 10">HAMBI 3106</strain>
    </source>
</reference>
<dbReference type="InterPro" id="IPR007353">
    <property type="entry name" value="DUF421"/>
</dbReference>
<evidence type="ECO:0000256" key="6">
    <source>
        <dbReference type="ARBA" id="ARBA00023136"/>
    </source>
</evidence>
<evidence type="ECO:0000256" key="2">
    <source>
        <dbReference type="ARBA" id="ARBA00006448"/>
    </source>
</evidence>
<evidence type="ECO:0000256" key="3">
    <source>
        <dbReference type="ARBA" id="ARBA00022475"/>
    </source>
</evidence>
<evidence type="ECO:0000313" key="10">
    <source>
        <dbReference type="Proteomes" id="UP000029917"/>
    </source>
</evidence>
<dbReference type="OrthoDB" id="65069at2"/>
<keyword evidence="6 7" id="KW-0472">Membrane</keyword>
<dbReference type="STRING" id="690417.IC63_14340"/>
<comment type="caution">
    <text evidence="9">The sequence shown here is derived from an EMBL/GenBank/DDBJ whole genome shotgun (WGS) entry which is preliminary data.</text>
</comment>
<name>A0A099EWC5_9RHOB</name>
<dbReference type="PANTHER" id="PTHR34582">
    <property type="entry name" value="UPF0702 TRANSMEMBRANE PROTEIN YCAP"/>
    <property type="match status" value="1"/>
</dbReference>
<evidence type="ECO:0000256" key="1">
    <source>
        <dbReference type="ARBA" id="ARBA00004651"/>
    </source>
</evidence>
<dbReference type="Proteomes" id="UP000029917">
    <property type="component" value="Unassembled WGS sequence"/>
</dbReference>
<feature type="domain" description="YetF C-terminal" evidence="8">
    <location>
        <begin position="101"/>
        <end position="170"/>
    </location>
</feature>
<feature type="transmembrane region" description="Helical" evidence="7">
    <location>
        <begin position="53"/>
        <end position="72"/>
    </location>
</feature>
<keyword evidence="4 7" id="KW-0812">Transmembrane</keyword>
<dbReference type="AlphaFoldDB" id="A0A099EWC5"/>
<dbReference type="EMBL" id="JRKS01000063">
    <property type="protein sequence ID" value="KGJ02710.1"/>
    <property type="molecule type" value="Genomic_DNA"/>
</dbReference>
<accession>A0A099EWC5</accession>
<feature type="transmembrane region" description="Helical" evidence="7">
    <location>
        <begin position="20"/>
        <end position="41"/>
    </location>
</feature>
<evidence type="ECO:0000256" key="7">
    <source>
        <dbReference type="SAM" id="Phobius"/>
    </source>
</evidence>
<dbReference type="GO" id="GO:0005886">
    <property type="term" value="C:plasma membrane"/>
    <property type="evidence" value="ECO:0007669"/>
    <property type="project" value="UniProtKB-SubCell"/>
</dbReference>
<comment type="similarity">
    <text evidence="2">Belongs to the UPF0702 family.</text>
</comment>
<dbReference type="InterPro" id="IPR023090">
    <property type="entry name" value="UPF0702_alpha/beta_dom_sf"/>
</dbReference>
<keyword evidence="5 7" id="KW-1133">Transmembrane helix</keyword>
<reference evidence="9 10" key="1">
    <citation type="submission" date="2014-09" db="EMBL/GenBank/DDBJ databases">
        <authorList>
            <person name="McGinnis J.M."/>
            <person name="Wolfgang W.J."/>
        </authorList>
    </citation>
    <scope>NUCLEOTIDE SEQUENCE [LARGE SCALE GENOMIC DNA]</scope>
    <source>
        <strain evidence="9 10">HAMBI 3106</strain>
    </source>
</reference>
<keyword evidence="10" id="KW-1185">Reference proteome</keyword>
<sequence length="238" mass="25467">MDDPVTPFDLGRMFFGDHPPLFYAEIAFRTVVIYAYTLALIRWIGGRSVAQLSMVDLLLVIALGSAVGDATFYADVPLLQAMLVITLIVGLNKLLDTLIERSDRAKHIIDGRTIEVARNGRILCDGLRRRDLSPLEIKSMLRVAGVANLGQVESAYLEAGGGLSVFRRAAPVPGLPLVPPLDVTPLPPLDGGGDAACCSNCGAVRDPAQVRADTVCDQCGRSQWSPARLAPPDAPGQH</sequence>
<proteinExistence type="inferred from homology"/>